<evidence type="ECO:0000256" key="5">
    <source>
        <dbReference type="SAM" id="MobiDB-lite"/>
    </source>
</evidence>
<feature type="region of interest" description="Disordered" evidence="5">
    <location>
        <begin position="82"/>
        <end position="139"/>
    </location>
</feature>
<feature type="region of interest" description="Disordered" evidence="5">
    <location>
        <begin position="292"/>
        <end position="314"/>
    </location>
</feature>
<reference evidence="8" key="1">
    <citation type="journal article" date="2013" name="Nature">
        <title>Pan genome of the phytoplankton Emiliania underpins its global distribution.</title>
        <authorList>
            <person name="Read B.A."/>
            <person name="Kegel J."/>
            <person name="Klute M.J."/>
            <person name="Kuo A."/>
            <person name="Lefebvre S.C."/>
            <person name="Maumus F."/>
            <person name="Mayer C."/>
            <person name="Miller J."/>
            <person name="Monier A."/>
            <person name="Salamov A."/>
            <person name="Young J."/>
            <person name="Aguilar M."/>
            <person name="Claverie J.M."/>
            <person name="Frickenhaus S."/>
            <person name="Gonzalez K."/>
            <person name="Herman E.K."/>
            <person name="Lin Y.C."/>
            <person name="Napier J."/>
            <person name="Ogata H."/>
            <person name="Sarno A.F."/>
            <person name="Shmutz J."/>
            <person name="Schroeder D."/>
            <person name="de Vargas C."/>
            <person name="Verret F."/>
            <person name="von Dassow P."/>
            <person name="Valentin K."/>
            <person name="Van de Peer Y."/>
            <person name="Wheeler G."/>
            <person name="Dacks J.B."/>
            <person name="Delwiche C.F."/>
            <person name="Dyhrman S.T."/>
            <person name="Glockner G."/>
            <person name="John U."/>
            <person name="Richards T."/>
            <person name="Worden A.Z."/>
            <person name="Zhang X."/>
            <person name="Grigoriev I.V."/>
            <person name="Allen A.E."/>
            <person name="Bidle K."/>
            <person name="Borodovsky M."/>
            <person name="Bowler C."/>
            <person name="Brownlee C."/>
            <person name="Cock J.M."/>
            <person name="Elias M."/>
            <person name="Gladyshev V.N."/>
            <person name="Groth M."/>
            <person name="Guda C."/>
            <person name="Hadaegh A."/>
            <person name="Iglesias-Rodriguez M.D."/>
            <person name="Jenkins J."/>
            <person name="Jones B.M."/>
            <person name="Lawson T."/>
            <person name="Leese F."/>
            <person name="Lindquist E."/>
            <person name="Lobanov A."/>
            <person name="Lomsadze A."/>
            <person name="Malik S.B."/>
            <person name="Marsh M.E."/>
            <person name="Mackinder L."/>
            <person name="Mock T."/>
            <person name="Mueller-Roeber B."/>
            <person name="Pagarete A."/>
            <person name="Parker M."/>
            <person name="Probert I."/>
            <person name="Quesneville H."/>
            <person name="Raines C."/>
            <person name="Rensing S.A."/>
            <person name="Riano-Pachon D.M."/>
            <person name="Richier S."/>
            <person name="Rokitta S."/>
            <person name="Shiraiwa Y."/>
            <person name="Soanes D.M."/>
            <person name="van der Giezen M."/>
            <person name="Wahlund T.M."/>
            <person name="Williams B."/>
            <person name="Wilson W."/>
            <person name="Wolfe G."/>
            <person name="Wurch L.L."/>
        </authorList>
    </citation>
    <scope>NUCLEOTIDE SEQUENCE</scope>
</reference>
<name>A0A0D3JVM1_EMIH1</name>
<dbReference type="AlphaFoldDB" id="A0A0D3JVM1"/>
<dbReference type="GeneID" id="17273139"/>
<dbReference type="SUPFAM" id="SSF116846">
    <property type="entry name" value="MIT domain"/>
    <property type="match status" value="1"/>
</dbReference>
<dbReference type="Pfam" id="PF04212">
    <property type="entry name" value="MIT"/>
    <property type="match status" value="1"/>
</dbReference>
<evidence type="ECO:0000256" key="3">
    <source>
        <dbReference type="ARBA" id="ARBA00022833"/>
    </source>
</evidence>
<dbReference type="SUPFAM" id="SSF90209">
    <property type="entry name" value="Ran binding protein zinc finger-like"/>
    <property type="match status" value="1"/>
</dbReference>
<dbReference type="EnsemblProtists" id="EOD27556">
    <property type="protein sequence ID" value="EOD27556"/>
    <property type="gene ID" value="EMIHUDRAFT_114511"/>
</dbReference>
<dbReference type="SMART" id="SM00547">
    <property type="entry name" value="ZnF_RBZ"/>
    <property type="match status" value="1"/>
</dbReference>
<feature type="compositionally biased region" description="Low complexity" evidence="5">
    <location>
        <begin position="82"/>
        <end position="105"/>
    </location>
</feature>
<keyword evidence="8" id="KW-1185">Reference proteome</keyword>
<dbReference type="Gene3D" id="1.20.58.80">
    <property type="entry name" value="Phosphotransferase system, lactose/cellobiose-type IIA subunit"/>
    <property type="match status" value="1"/>
</dbReference>
<dbReference type="PROSITE" id="PS50199">
    <property type="entry name" value="ZF_RANBP2_2"/>
    <property type="match status" value="1"/>
</dbReference>
<evidence type="ECO:0000256" key="1">
    <source>
        <dbReference type="ARBA" id="ARBA00022723"/>
    </source>
</evidence>
<keyword evidence="3" id="KW-0862">Zinc</keyword>
<dbReference type="KEGG" id="ehx:EMIHUDRAFT_114511"/>
<sequence>MFGWGRRRHKAPGNDILASAEAADAGGDAALARALYEQAAESLLGSLSEESDPTVKALLRVSATRALERAERLREAGFTAAATPYPGAPAFQPPQQQQQPPQQQQMARRRGVAVSSSSSMPQQQPPQPQPTVYDLSGNPIAARQPSAKLEQLQAVRAVVGDGLSDADLRLRIARHGDDVDGVINELLEELVAESRTEGPSEMWTCPACTLENRPGEAACAACEQPRPRPVKPPQTMDEFLASTGGGQVRLAVSLRLADGTTVERSLSLPASLARRHLCRLVDGGAGEPVHAEAGERVGLPQHASRKAHKPRGPAQKPLVDVLAVEDVRAQLGDGALERLVQSELRSRERSDGNARVNPDVRADAALYDDGVGGAFERSVFIDPTRSARSGGGGGEGRQVQVKAPPLGSDAKAIPVAYETAAVGSRIANMARVGGQRASSREAVLAQRKVLERKLVRSAEQRCTVVPLGVAGAPSLRILTPLGDEGPAAHAAAPPRAQRYGALFWSELLHEVVVRVMGRSSVSEVVEGLYYMPTIRADVFVCSSLADSPAAGLHINVLVFEQSLACDCEEDDHARPLRVSACRKSFSQFLRILGWVMPFLLRYFVMSPTLI</sequence>
<evidence type="ECO:0000256" key="4">
    <source>
        <dbReference type="PROSITE-ProRule" id="PRU00322"/>
    </source>
</evidence>
<keyword evidence="2 4" id="KW-0863">Zinc-finger</keyword>
<feature type="domain" description="RanBP2-type" evidence="6">
    <location>
        <begin position="196"/>
        <end position="228"/>
    </location>
</feature>
<keyword evidence="1" id="KW-0479">Metal-binding</keyword>
<evidence type="ECO:0000313" key="8">
    <source>
        <dbReference type="Proteomes" id="UP000013827"/>
    </source>
</evidence>
<dbReference type="InterPro" id="IPR007330">
    <property type="entry name" value="MIT_dom"/>
</dbReference>
<accession>A0A0D3JVM1</accession>
<dbReference type="InterPro" id="IPR036443">
    <property type="entry name" value="Znf_RanBP2_sf"/>
</dbReference>
<dbReference type="Gene3D" id="4.10.1060.10">
    <property type="entry name" value="Zinc finger, RanBP2-type"/>
    <property type="match status" value="1"/>
</dbReference>
<dbReference type="Proteomes" id="UP000013827">
    <property type="component" value="Unassembled WGS sequence"/>
</dbReference>
<evidence type="ECO:0000313" key="7">
    <source>
        <dbReference type="EnsemblProtists" id="EOD27556"/>
    </source>
</evidence>
<proteinExistence type="predicted"/>
<dbReference type="InterPro" id="IPR036181">
    <property type="entry name" value="MIT_dom_sf"/>
</dbReference>
<dbReference type="InterPro" id="IPR001876">
    <property type="entry name" value="Znf_RanBP2"/>
</dbReference>
<dbReference type="PROSITE" id="PS01358">
    <property type="entry name" value="ZF_RANBP2_1"/>
    <property type="match status" value="1"/>
</dbReference>
<reference evidence="7" key="2">
    <citation type="submission" date="2024-10" db="UniProtKB">
        <authorList>
            <consortium name="EnsemblProtists"/>
        </authorList>
    </citation>
    <scope>IDENTIFICATION</scope>
</reference>
<dbReference type="RefSeq" id="XP_005779985.1">
    <property type="nucleotide sequence ID" value="XM_005779928.1"/>
</dbReference>
<dbReference type="PaxDb" id="2903-EOD27556"/>
<evidence type="ECO:0000256" key="2">
    <source>
        <dbReference type="ARBA" id="ARBA00022771"/>
    </source>
</evidence>
<protein>
    <recommendedName>
        <fullName evidence="6">RanBP2-type domain-containing protein</fullName>
    </recommendedName>
</protein>
<dbReference type="GO" id="GO:0008270">
    <property type="term" value="F:zinc ion binding"/>
    <property type="evidence" value="ECO:0007669"/>
    <property type="project" value="UniProtKB-KW"/>
</dbReference>
<organism evidence="7 8">
    <name type="scientific">Emiliania huxleyi (strain CCMP1516)</name>
    <dbReference type="NCBI Taxonomy" id="280463"/>
    <lineage>
        <taxon>Eukaryota</taxon>
        <taxon>Haptista</taxon>
        <taxon>Haptophyta</taxon>
        <taxon>Prymnesiophyceae</taxon>
        <taxon>Isochrysidales</taxon>
        <taxon>Noelaerhabdaceae</taxon>
        <taxon>Emiliania</taxon>
    </lineage>
</organism>
<evidence type="ECO:0000259" key="6">
    <source>
        <dbReference type="PROSITE" id="PS50199"/>
    </source>
</evidence>
<dbReference type="HOGENOM" id="CLU_447936_0_0_1"/>